<keyword evidence="5" id="KW-0508">mRNA splicing</keyword>
<sequence>MASRLADYASSSDDSSAEEDTYDQYADADERDEAELFQNPGRRKRRRVGGKEDAMLGVFGEEDSEDERNGLGARAMRYKGVNFQKAEKTTKEPAQEPAQEQAEVEDEAMKDVEEYNEEEEGDQEGEDYVIERDYDEDDEPPRPSFGGLGLGTTAFAPRSVTSFAARTVESAHPGLGSKAVPATPGSSDASTPATMTARGGIGFKTSTSTETPPKTDSGVATNVGPKSRWDQAPAPQPVIVESGAASRPPGVSFALPQGVPSSMPAPRVTPTPPSAPATPAPRPTMASLRKKGPPARGESRLKAGFGAKMLAKMGYVEGQGLGSNGQGIVNPIETKLRSGRLGVGGMKEMTEQAREEARRRGVVFGDDEDELQKKRKAKAKKEGGAGTPRMGAGRGRKEKEVFRTAEEIAVEAGGLVIPPALAKIVDMTGREVKTISAAEGVGTPKGENRQDVEMKIALMARRELEAYASEWKALQDQKKYVEQEEKRLARVIDDETEKITRLEGLVALVVEIEDMSSKSTGHESEVALDWISAKLEQMQFQYRDESEALELDQVAVGAITPFIKQALASWDPLSQPTYLLDYFHRWRGVLRIKSKSDIEAQFEANGFLGEERERTTYYETLMMQIWLPKVRSAINNEWDPLHPGPVLNVLEAWEQLLPPFISQSILEQLILPKLHAAVQEWNPRRKGPEPHTWVFPWLPLLGERMAEVVDDVKRKFGKVLAGWRIEDGVVEGLEEWREVFGKGEMEGILVKHLLPKLASVLRVDFEVDPADQKLEPLGLVFPWLPFFRPSTFGQLFEAEFFPKWLNILYLWLTDEPNYTEVSQWYQFWQEVFPRDMRSIPAVRKGFAKGLDMMNQSLDLGARAAKELAPPAAGPAKPIAPPTKPMEKVQPKKYVPPVETTFKDIVEGFCAENNLLLMPTRKAHEVTGKPLMRVTASASGTGGVLVYLDQDVIWAQDRKRREVFEPIGFEDLLKRTG</sequence>
<gene>
    <name evidence="9" type="ORF">G7K_5157-t1</name>
</gene>
<feature type="region of interest" description="Disordered" evidence="7">
    <location>
        <begin position="1"/>
        <end position="153"/>
    </location>
</feature>
<organism evidence="9 10">
    <name type="scientific">Saitoella complicata (strain BCRC 22490 / CBS 7301 / JCM 7358 / NBRC 10748 / NRRL Y-17804)</name>
    <dbReference type="NCBI Taxonomy" id="698492"/>
    <lineage>
        <taxon>Eukaryota</taxon>
        <taxon>Fungi</taxon>
        <taxon>Dikarya</taxon>
        <taxon>Ascomycota</taxon>
        <taxon>Taphrinomycotina</taxon>
        <taxon>Taphrinomycotina incertae sedis</taxon>
        <taxon>Saitoella</taxon>
    </lineage>
</organism>
<keyword evidence="6" id="KW-0539">Nucleus</keyword>
<dbReference type="InterPro" id="IPR045211">
    <property type="entry name" value="TFP11/STIP/Ntr1"/>
</dbReference>
<protein>
    <recommendedName>
        <fullName evidence="8">G-patch domain-containing protein</fullName>
    </recommendedName>
</protein>
<feature type="compositionally biased region" description="Low complexity" evidence="7">
    <location>
        <begin position="204"/>
        <end position="215"/>
    </location>
</feature>
<feature type="compositionally biased region" description="Low complexity" evidence="7">
    <location>
        <begin position="1"/>
        <end position="14"/>
    </location>
</feature>
<dbReference type="PANTHER" id="PTHR23329:SF1">
    <property type="entry name" value="TUFTELIN-INTERACTING PROTEIN 11"/>
    <property type="match status" value="1"/>
</dbReference>
<dbReference type="PANTHER" id="PTHR23329">
    <property type="entry name" value="TUFTELIN-INTERACTING PROTEIN 11-RELATED"/>
    <property type="match status" value="1"/>
</dbReference>
<evidence type="ECO:0000256" key="6">
    <source>
        <dbReference type="ARBA" id="ARBA00023242"/>
    </source>
</evidence>
<dbReference type="Pfam" id="PF01585">
    <property type="entry name" value="G-patch"/>
    <property type="match status" value="1"/>
</dbReference>
<feature type="compositionally biased region" description="Acidic residues" evidence="7">
    <location>
        <begin position="15"/>
        <end position="35"/>
    </location>
</feature>
<evidence type="ECO:0000313" key="9">
    <source>
        <dbReference type="EMBL" id="GAO51045.1"/>
    </source>
</evidence>
<dbReference type="PROSITE" id="PS50174">
    <property type="entry name" value="G_PATCH"/>
    <property type="match status" value="1"/>
</dbReference>
<feature type="compositionally biased region" description="Acidic residues" evidence="7">
    <location>
        <begin position="114"/>
        <end position="139"/>
    </location>
</feature>
<reference evidence="9 10" key="3">
    <citation type="journal article" date="2015" name="Genome Announc.">
        <title>Draft Genome Sequence of the Archiascomycetous Yeast Saitoella complicata.</title>
        <authorList>
            <person name="Yamauchi K."/>
            <person name="Kondo S."/>
            <person name="Hamamoto M."/>
            <person name="Takahashi Y."/>
            <person name="Ogura Y."/>
            <person name="Hayashi T."/>
            <person name="Nishida H."/>
        </authorList>
    </citation>
    <scope>NUCLEOTIDE SEQUENCE [LARGE SCALE GENOMIC DNA]</scope>
    <source>
        <strain evidence="9 10">NRRL Y-17804</strain>
    </source>
</reference>
<comment type="subcellular location">
    <subcellularLocation>
        <location evidence="1">Nucleus</location>
    </subcellularLocation>
</comment>
<feature type="compositionally biased region" description="Polar residues" evidence="7">
    <location>
        <begin position="184"/>
        <end position="194"/>
    </location>
</feature>
<dbReference type="AlphaFoldDB" id="A0A0E9NNP7"/>
<evidence type="ECO:0000259" key="8">
    <source>
        <dbReference type="PROSITE" id="PS50174"/>
    </source>
</evidence>
<evidence type="ECO:0000256" key="5">
    <source>
        <dbReference type="ARBA" id="ARBA00023187"/>
    </source>
</evidence>
<dbReference type="EMBL" id="BACD03000040">
    <property type="protein sequence ID" value="GAO51045.1"/>
    <property type="molecule type" value="Genomic_DNA"/>
</dbReference>
<dbReference type="Proteomes" id="UP000033140">
    <property type="component" value="Unassembled WGS sequence"/>
</dbReference>
<dbReference type="SMART" id="SM00443">
    <property type="entry name" value="G_patch"/>
    <property type="match status" value="1"/>
</dbReference>
<feature type="compositionally biased region" description="Basic and acidic residues" evidence="7">
    <location>
        <begin position="85"/>
        <end position="94"/>
    </location>
</feature>
<comment type="similarity">
    <text evidence="2">Belongs to the TFP11/STIP family.</text>
</comment>
<dbReference type="Pfam" id="PF07842">
    <property type="entry name" value="GCFC"/>
    <property type="match status" value="1"/>
</dbReference>
<dbReference type="InterPro" id="IPR022159">
    <property type="entry name" value="STIP/TFIP11_N"/>
</dbReference>
<keyword evidence="3" id="KW-0507">mRNA processing</keyword>
<comment type="caution">
    <text evidence="9">The sequence shown here is derived from an EMBL/GenBank/DDBJ whole genome shotgun (WGS) entry which is preliminary data.</text>
</comment>
<evidence type="ECO:0000256" key="7">
    <source>
        <dbReference type="SAM" id="MobiDB-lite"/>
    </source>
</evidence>
<feature type="compositionally biased region" description="Pro residues" evidence="7">
    <location>
        <begin position="267"/>
        <end position="282"/>
    </location>
</feature>
<dbReference type="STRING" id="698492.A0A0E9NNP7"/>
<reference evidence="9 10" key="1">
    <citation type="journal article" date="2011" name="J. Gen. Appl. Microbiol.">
        <title>Draft genome sequencing of the enigmatic yeast Saitoella complicata.</title>
        <authorList>
            <person name="Nishida H."/>
            <person name="Hamamoto M."/>
            <person name="Sugiyama J."/>
        </authorList>
    </citation>
    <scope>NUCLEOTIDE SEQUENCE [LARGE SCALE GENOMIC DNA]</scope>
    <source>
        <strain evidence="9 10">NRRL Y-17804</strain>
    </source>
</reference>
<evidence type="ECO:0000256" key="2">
    <source>
        <dbReference type="ARBA" id="ARBA00010900"/>
    </source>
</evidence>
<dbReference type="Pfam" id="PF12457">
    <property type="entry name" value="TIP_N"/>
    <property type="match status" value="1"/>
</dbReference>
<dbReference type="InterPro" id="IPR022783">
    <property type="entry name" value="GCFC_dom"/>
</dbReference>
<dbReference type="OMA" id="CEQDIIQ"/>
<evidence type="ECO:0000313" key="10">
    <source>
        <dbReference type="Proteomes" id="UP000033140"/>
    </source>
</evidence>
<dbReference type="InterPro" id="IPR000467">
    <property type="entry name" value="G_patch_dom"/>
</dbReference>
<evidence type="ECO:0000256" key="4">
    <source>
        <dbReference type="ARBA" id="ARBA00022728"/>
    </source>
</evidence>
<reference evidence="9 10" key="2">
    <citation type="journal article" date="2014" name="J. Gen. Appl. Microbiol.">
        <title>The early diverging ascomycetous budding yeast Saitoella complicata has three histone deacetylases belonging to the Clr6, Hos2, and Rpd3 lineages.</title>
        <authorList>
            <person name="Nishida H."/>
            <person name="Matsumoto T."/>
            <person name="Kondo S."/>
            <person name="Hamamoto M."/>
            <person name="Yoshikawa H."/>
        </authorList>
    </citation>
    <scope>NUCLEOTIDE SEQUENCE [LARGE SCALE GENOMIC DNA]</scope>
    <source>
        <strain evidence="9 10">NRRL Y-17804</strain>
    </source>
</reference>
<feature type="domain" description="G-patch" evidence="8">
    <location>
        <begin position="302"/>
        <end position="348"/>
    </location>
</feature>
<keyword evidence="4" id="KW-0747">Spliceosome</keyword>
<feature type="region of interest" description="Disordered" evidence="7">
    <location>
        <begin position="369"/>
        <end position="398"/>
    </location>
</feature>
<evidence type="ECO:0000256" key="3">
    <source>
        <dbReference type="ARBA" id="ARBA00022664"/>
    </source>
</evidence>
<dbReference type="GO" id="GO:0003676">
    <property type="term" value="F:nucleic acid binding"/>
    <property type="evidence" value="ECO:0007669"/>
    <property type="project" value="InterPro"/>
</dbReference>
<dbReference type="GO" id="GO:0071008">
    <property type="term" value="C:U2-type post-mRNA release spliceosomal complex"/>
    <property type="evidence" value="ECO:0007669"/>
    <property type="project" value="TreeGrafter"/>
</dbReference>
<accession>A0A0E9NNP7</accession>
<dbReference type="GO" id="GO:0000390">
    <property type="term" value="P:spliceosomal complex disassembly"/>
    <property type="evidence" value="ECO:0007669"/>
    <property type="project" value="InterPro"/>
</dbReference>
<feature type="region of interest" description="Disordered" evidence="7">
    <location>
        <begin position="167"/>
        <end position="300"/>
    </location>
</feature>
<keyword evidence="10" id="KW-1185">Reference proteome</keyword>
<evidence type="ECO:0000256" key="1">
    <source>
        <dbReference type="ARBA" id="ARBA00004123"/>
    </source>
</evidence>
<proteinExistence type="inferred from homology"/>
<name>A0A0E9NNP7_SAICN</name>